<organism evidence="2 3">
    <name type="scientific">Romanomermis culicivorax</name>
    <name type="common">Nematode worm</name>
    <dbReference type="NCBI Taxonomy" id="13658"/>
    <lineage>
        <taxon>Eukaryota</taxon>
        <taxon>Metazoa</taxon>
        <taxon>Ecdysozoa</taxon>
        <taxon>Nematoda</taxon>
        <taxon>Enoplea</taxon>
        <taxon>Dorylaimia</taxon>
        <taxon>Mermithida</taxon>
        <taxon>Mermithoidea</taxon>
        <taxon>Mermithidae</taxon>
        <taxon>Romanomermis</taxon>
    </lineage>
</organism>
<dbReference type="Proteomes" id="UP000887565">
    <property type="component" value="Unplaced"/>
</dbReference>
<name>A0A915JG16_ROMCU</name>
<feature type="region of interest" description="Disordered" evidence="1">
    <location>
        <begin position="198"/>
        <end position="228"/>
    </location>
</feature>
<proteinExistence type="predicted"/>
<feature type="compositionally biased region" description="Basic residues" evidence="1">
    <location>
        <begin position="204"/>
        <end position="213"/>
    </location>
</feature>
<sequence length="228" mass="25739">MNDDRRKTSLEIAHNRDTEKLKSPITTDKRQHFEEHQQEGLCGNSRRIVVFFSVGKKFSSTNKFLADLCTGIGGVLAESVEVINRPRSSSNASLDIQNPWSILQSKTESLRNLSIYLADNYGTIDFERNSNSLIFENNSNGLNVERYDFDNASSIASSDTDIVRHYNILRTSSRQNLSKKGVENGVKLEITPSTLVDSNSKNSLARKNRRHHNYVGDLSQGSYHSINR</sequence>
<feature type="compositionally biased region" description="Polar residues" evidence="1">
    <location>
        <begin position="219"/>
        <end position="228"/>
    </location>
</feature>
<evidence type="ECO:0000313" key="3">
    <source>
        <dbReference type="WBParaSite" id="nRc.2.0.1.t25164-RA"/>
    </source>
</evidence>
<keyword evidence="2" id="KW-1185">Reference proteome</keyword>
<evidence type="ECO:0000256" key="1">
    <source>
        <dbReference type="SAM" id="MobiDB-lite"/>
    </source>
</evidence>
<evidence type="ECO:0000313" key="2">
    <source>
        <dbReference type="Proteomes" id="UP000887565"/>
    </source>
</evidence>
<dbReference type="WBParaSite" id="nRc.2.0.1.t25164-RA">
    <property type="protein sequence ID" value="nRc.2.0.1.t25164-RA"/>
    <property type="gene ID" value="nRc.2.0.1.g25164"/>
</dbReference>
<reference evidence="3" key="1">
    <citation type="submission" date="2022-11" db="UniProtKB">
        <authorList>
            <consortium name="WormBaseParasite"/>
        </authorList>
    </citation>
    <scope>IDENTIFICATION</scope>
</reference>
<protein>
    <submittedName>
        <fullName evidence="3">BRCT domain-containing protein</fullName>
    </submittedName>
</protein>
<accession>A0A915JG16</accession>
<dbReference type="AlphaFoldDB" id="A0A915JG16"/>